<dbReference type="PANTHER" id="PTHR11839">
    <property type="entry name" value="UDP/ADP-SUGAR PYROPHOSPHATASE"/>
    <property type="match status" value="1"/>
</dbReference>
<feature type="domain" description="Nudix hydrolase" evidence="5">
    <location>
        <begin position="5"/>
        <end position="147"/>
    </location>
</feature>
<dbReference type="OrthoDB" id="9816040at2"/>
<dbReference type="PRINTS" id="PR00502">
    <property type="entry name" value="NUDIXFAMILY"/>
</dbReference>
<evidence type="ECO:0000259" key="5">
    <source>
        <dbReference type="PROSITE" id="PS51462"/>
    </source>
</evidence>
<comment type="similarity">
    <text evidence="4">Belongs to the Nudix hydrolase family. RppH subfamily.</text>
</comment>
<dbReference type="GO" id="GO:0008893">
    <property type="term" value="F:guanosine-3',5'-bis(diphosphate) 3'-diphosphatase activity"/>
    <property type="evidence" value="ECO:0007669"/>
    <property type="project" value="TreeGrafter"/>
</dbReference>
<comment type="cofactor">
    <cofactor evidence="4">
        <name>a divalent metal cation</name>
        <dbReference type="ChEBI" id="CHEBI:60240"/>
    </cofactor>
</comment>
<proteinExistence type="inferred from homology"/>
<evidence type="ECO:0000256" key="3">
    <source>
        <dbReference type="ARBA" id="ARBA00022801"/>
    </source>
</evidence>
<comment type="cofactor">
    <cofactor evidence="1">
        <name>Mn(2+)</name>
        <dbReference type="ChEBI" id="CHEBI:29035"/>
    </cofactor>
</comment>
<dbReference type="GO" id="GO:0006753">
    <property type="term" value="P:nucleoside phosphate metabolic process"/>
    <property type="evidence" value="ECO:0007669"/>
    <property type="project" value="TreeGrafter"/>
</dbReference>
<dbReference type="NCBIfam" id="NF001938">
    <property type="entry name" value="PRK00714.1-5"/>
    <property type="match status" value="1"/>
</dbReference>
<dbReference type="InterPro" id="IPR015797">
    <property type="entry name" value="NUDIX_hydrolase-like_dom_sf"/>
</dbReference>
<organism evidence="6 7">
    <name type="scientific">Candidatus Nucleicultrix amoebiphila FS5</name>
    <dbReference type="NCBI Taxonomy" id="1414854"/>
    <lineage>
        <taxon>Bacteria</taxon>
        <taxon>Pseudomonadati</taxon>
        <taxon>Pseudomonadota</taxon>
        <taxon>Alphaproteobacteria</taxon>
        <taxon>Holosporales</taxon>
        <taxon>Candidatus Nucleicultricaceae</taxon>
        <taxon>Candidatus Nucleicultrix</taxon>
    </lineage>
</organism>
<dbReference type="EMBL" id="CP008743">
    <property type="protein sequence ID" value="ARN84444.1"/>
    <property type="molecule type" value="Genomic_DNA"/>
</dbReference>
<accession>A0A1W6N3J2</accession>
<protein>
    <recommendedName>
        <fullName evidence="4">RNA pyrophosphohydrolase</fullName>
        <ecNumber evidence="4">3.6.1.-</ecNumber>
    </recommendedName>
    <alternativeName>
        <fullName evidence="4">(Di)nucleoside polyphosphate hydrolase</fullName>
    </alternativeName>
</protein>
<keyword evidence="3 4" id="KW-0378">Hydrolase</keyword>
<dbReference type="PROSITE" id="PS00893">
    <property type="entry name" value="NUDIX_BOX"/>
    <property type="match status" value="1"/>
</dbReference>
<dbReference type="InterPro" id="IPR020084">
    <property type="entry name" value="NUDIX_hydrolase_CS"/>
</dbReference>
<dbReference type="Pfam" id="PF00293">
    <property type="entry name" value="NUDIX"/>
    <property type="match status" value="1"/>
</dbReference>
<evidence type="ECO:0000256" key="1">
    <source>
        <dbReference type="ARBA" id="ARBA00001936"/>
    </source>
</evidence>
<dbReference type="STRING" id="1414854.GQ61_02905"/>
<dbReference type="InterPro" id="IPR022927">
    <property type="entry name" value="RppH"/>
</dbReference>
<dbReference type="InterPro" id="IPR000086">
    <property type="entry name" value="NUDIX_hydrolase_dom"/>
</dbReference>
<dbReference type="Gene3D" id="3.90.79.10">
    <property type="entry name" value="Nucleoside Triphosphate Pyrophosphohydrolase"/>
    <property type="match status" value="1"/>
</dbReference>
<evidence type="ECO:0000313" key="6">
    <source>
        <dbReference type="EMBL" id="ARN84444.1"/>
    </source>
</evidence>
<evidence type="ECO:0000256" key="2">
    <source>
        <dbReference type="ARBA" id="ARBA00001946"/>
    </source>
</evidence>
<name>A0A1W6N3J2_9PROT</name>
<feature type="short sequence motif" description="Nudix box" evidence="4">
    <location>
        <begin position="39"/>
        <end position="60"/>
    </location>
</feature>
<dbReference type="InterPro" id="IPR020476">
    <property type="entry name" value="Nudix_hydrolase"/>
</dbReference>
<sequence>MDNKLYRSGVGIILLNKENKVFVAKRFDNPHGPWQMPQGGIDEGEIPLEAALRELYEEVGINNVDILKESKNWYSYDFPKELAATLWQGRYQGQKQKWFLMLFLGQDEDIDLNTHHPEFCEWQWTEVENLPSLVIPFKKRLYEDILKELLPKKLFNK</sequence>
<dbReference type="SUPFAM" id="SSF55811">
    <property type="entry name" value="Nudix"/>
    <property type="match status" value="1"/>
</dbReference>
<dbReference type="NCBIfam" id="NF001936">
    <property type="entry name" value="PRK00714.1-3"/>
    <property type="match status" value="1"/>
</dbReference>
<dbReference type="KEGG" id="naf:GQ61_02905"/>
<dbReference type="PANTHER" id="PTHR11839:SF22">
    <property type="entry name" value="NUDIX HYDROLASE 26, CHLOROPLASTIC"/>
    <property type="match status" value="1"/>
</dbReference>
<evidence type="ECO:0000313" key="7">
    <source>
        <dbReference type="Proteomes" id="UP000237351"/>
    </source>
</evidence>
<evidence type="ECO:0000256" key="4">
    <source>
        <dbReference type="HAMAP-Rule" id="MF_00298"/>
    </source>
</evidence>
<dbReference type="HAMAP" id="MF_00298">
    <property type="entry name" value="Nudix_RppH"/>
    <property type="match status" value="1"/>
</dbReference>
<dbReference type="GO" id="GO:0034432">
    <property type="term" value="F:bis(5'-adenosyl)-pentaphosphatase activity"/>
    <property type="evidence" value="ECO:0007669"/>
    <property type="project" value="TreeGrafter"/>
</dbReference>
<gene>
    <name evidence="4" type="primary">rppH</name>
    <name evidence="4" type="synonym">nudH</name>
    <name evidence="6" type="ORF">GQ61_02905</name>
</gene>
<dbReference type="PROSITE" id="PS51462">
    <property type="entry name" value="NUDIX"/>
    <property type="match status" value="1"/>
</dbReference>
<dbReference type="AlphaFoldDB" id="A0A1W6N3J2"/>
<comment type="function">
    <text evidence="4">Accelerates the degradation of transcripts by removing pyrophosphate from the 5'-end of triphosphorylated RNA, leading to a more labile monophosphorylated state that can stimulate subsequent ribonuclease cleavage.</text>
</comment>
<comment type="cofactor">
    <cofactor evidence="2">
        <name>Mg(2+)</name>
        <dbReference type="ChEBI" id="CHEBI:18420"/>
    </cofactor>
</comment>
<dbReference type="GO" id="GO:0019693">
    <property type="term" value="P:ribose phosphate metabolic process"/>
    <property type="evidence" value="ECO:0007669"/>
    <property type="project" value="TreeGrafter"/>
</dbReference>
<dbReference type="Proteomes" id="UP000237351">
    <property type="component" value="Chromosome"/>
</dbReference>
<keyword evidence="7" id="KW-1185">Reference proteome</keyword>
<dbReference type="EC" id="3.6.1.-" evidence="4"/>
<dbReference type="RefSeq" id="WP_085783840.1">
    <property type="nucleotide sequence ID" value="NZ_CP008743.1"/>
</dbReference>
<dbReference type="CDD" id="cd03671">
    <property type="entry name" value="NUDIX_Ap4A_hydrolase_plant_like"/>
    <property type="match status" value="1"/>
</dbReference>
<reference evidence="6 7" key="1">
    <citation type="submission" date="2014-06" db="EMBL/GenBank/DDBJ databases">
        <title>The genome of the endonuclear symbiont Nucleicultrix amoebiphila.</title>
        <authorList>
            <person name="Schulz F."/>
            <person name="Horn M."/>
        </authorList>
    </citation>
    <scope>NUCLEOTIDE SEQUENCE [LARGE SCALE GENOMIC DNA]</scope>
    <source>
        <strain evidence="6 7">FS5</strain>
    </source>
</reference>